<comment type="caution">
    <text evidence="4">The sequence shown here is derived from an EMBL/GenBank/DDBJ whole genome shotgun (WGS) entry which is preliminary data.</text>
</comment>
<dbReference type="OrthoDB" id="74360at2759"/>
<dbReference type="PANTHER" id="PTHR43539:SF68">
    <property type="entry name" value="FLAVIN-BINDING MONOOXYGENASE-LIKE PROTEIN (AFU_ORTHOLOGUE AFUA_4G09220)"/>
    <property type="match status" value="1"/>
</dbReference>
<dbReference type="PRINTS" id="PR00411">
    <property type="entry name" value="PNDRDTASEI"/>
</dbReference>
<accession>A0A9P3G6R7</accession>
<evidence type="ECO:0000256" key="2">
    <source>
        <dbReference type="ARBA" id="ARBA00022827"/>
    </source>
</evidence>
<keyword evidence="5" id="KW-1185">Reference proteome</keyword>
<dbReference type="PANTHER" id="PTHR43539">
    <property type="entry name" value="FLAVIN-BINDING MONOOXYGENASE-LIKE PROTEIN (AFU_ORTHOLOGUE AFUA_4G09220)"/>
    <property type="match status" value="1"/>
</dbReference>
<dbReference type="GO" id="GO:0004499">
    <property type="term" value="F:N,N-dimethylaniline monooxygenase activity"/>
    <property type="evidence" value="ECO:0007669"/>
    <property type="project" value="InterPro"/>
</dbReference>
<dbReference type="InterPro" id="IPR020946">
    <property type="entry name" value="Flavin_mOase-like"/>
</dbReference>
<dbReference type="Pfam" id="PF00743">
    <property type="entry name" value="FMO-like"/>
    <property type="match status" value="1"/>
</dbReference>
<gene>
    <name evidence="4" type="ORF">PsYK624_054170</name>
</gene>
<dbReference type="AlphaFoldDB" id="A0A9P3G6R7"/>
<proteinExistence type="predicted"/>
<sequence>MSSTSASPSRLPTFDALGATPPEPVAAEDAARAWIALFAARAAAGDAEGLISETLYSDPWWRDLFALTWDIRTFHGRGAVSRFLGDRLAATHFGDIELLEATYQTPYPALGWIVVAFSFSTDVAQGRGEARLVYCADQTWRAVAVYTNLEGLRSFPESLGSHRDFKPDHGKWTAGAAFSETPDVLIIGGGQSGLAVAARLNALGVANLVVEADERVGDGWRKRHERLSLHGPIWQNHMPYLPFPSTWPVFIPSNKFANWLELYADALEINVKTSTSAKSIRRNTDTQKWDVTLQGPDEAQRSVSVKHIVMAAGWPFKHTTFPGQDGFEGQVIHSADFRSAAPYVGKKVLVIGACASAHDAASDCADLGIDVTMHQRSRTFIMSINPGMLRASSSAEWEGSPTEDVDRTKFALPVHLAKHLAKRTAALIREGDREMLEGLERAEYRTWAGEEDAGAFFHLLRGSGYYLDRGASQQIIDGKIKMKSGVDVDHLTRTGVRFSDGTELAADVIVVATGFDDARLLLRDLLGGSVPLEQIPPIWDFDDATGEVRGAYRDLGPALPDVWPILGNLAWVRWFSKHVALQIKAKLEGVYSERYEA</sequence>
<protein>
    <submittedName>
        <fullName evidence="4">NAD(P)/FAD-dependent oxidoreductase</fullName>
    </submittedName>
</protein>
<organism evidence="4 5">
    <name type="scientific">Phanerochaete sordida</name>
    <dbReference type="NCBI Taxonomy" id="48140"/>
    <lineage>
        <taxon>Eukaryota</taxon>
        <taxon>Fungi</taxon>
        <taxon>Dikarya</taxon>
        <taxon>Basidiomycota</taxon>
        <taxon>Agaricomycotina</taxon>
        <taxon>Agaricomycetes</taxon>
        <taxon>Polyporales</taxon>
        <taxon>Phanerochaetaceae</taxon>
        <taxon>Phanerochaete</taxon>
    </lineage>
</organism>
<evidence type="ECO:0000313" key="4">
    <source>
        <dbReference type="EMBL" id="GJE89318.1"/>
    </source>
</evidence>
<reference evidence="4 5" key="1">
    <citation type="submission" date="2021-08" db="EMBL/GenBank/DDBJ databases">
        <title>Draft Genome Sequence of Phanerochaete sordida strain YK-624.</title>
        <authorList>
            <person name="Mori T."/>
            <person name="Dohra H."/>
            <person name="Suzuki T."/>
            <person name="Kawagishi H."/>
            <person name="Hirai H."/>
        </authorList>
    </citation>
    <scope>NUCLEOTIDE SEQUENCE [LARGE SCALE GENOMIC DNA]</scope>
    <source>
        <strain evidence="4 5">YK-624</strain>
    </source>
</reference>
<dbReference type="EMBL" id="BPQB01000012">
    <property type="protein sequence ID" value="GJE89318.1"/>
    <property type="molecule type" value="Genomic_DNA"/>
</dbReference>
<dbReference type="Gene3D" id="3.50.50.60">
    <property type="entry name" value="FAD/NAD(P)-binding domain"/>
    <property type="match status" value="1"/>
</dbReference>
<dbReference type="GO" id="GO:0050661">
    <property type="term" value="F:NADP binding"/>
    <property type="evidence" value="ECO:0007669"/>
    <property type="project" value="InterPro"/>
</dbReference>
<dbReference type="Proteomes" id="UP000703269">
    <property type="component" value="Unassembled WGS sequence"/>
</dbReference>
<evidence type="ECO:0000313" key="5">
    <source>
        <dbReference type="Proteomes" id="UP000703269"/>
    </source>
</evidence>
<dbReference type="SUPFAM" id="SSF51905">
    <property type="entry name" value="FAD/NAD(P)-binding domain"/>
    <property type="match status" value="1"/>
</dbReference>
<name>A0A9P3G6R7_9APHY</name>
<keyword evidence="3" id="KW-0560">Oxidoreductase</keyword>
<keyword evidence="2" id="KW-0274">FAD</keyword>
<dbReference type="InterPro" id="IPR036188">
    <property type="entry name" value="FAD/NAD-bd_sf"/>
</dbReference>
<dbReference type="GO" id="GO:0050660">
    <property type="term" value="F:flavin adenine dinucleotide binding"/>
    <property type="evidence" value="ECO:0007669"/>
    <property type="project" value="InterPro"/>
</dbReference>
<keyword evidence="1" id="KW-0285">Flavoprotein</keyword>
<evidence type="ECO:0000256" key="3">
    <source>
        <dbReference type="ARBA" id="ARBA00023002"/>
    </source>
</evidence>
<dbReference type="InterPro" id="IPR050982">
    <property type="entry name" value="Auxin_biosynth/cation_transpt"/>
</dbReference>
<evidence type="ECO:0000256" key="1">
    <source>
        <dbReference type="ARBA" id="ARBA00022630"/>
    </source>
</evidence>